<keyword evidence="6 13" id="KW-0999">Mitochondrion inner membrane</keyword>
<name>A0AAN8RY57_9PEZI</name>
<protein>
    <recommendedName>
        <fullName evidence="4 13">MICOS complex subunit MIC60</fullName>
    </recommendedName>
    <alternativeName>
        <fullName evidence="13">Mitofilin</fullName>
    </alternativeName>
</protein>
<evidence type="ECO:0000256" key="4">
    <source>
        <dbReference type="ARBA" id="ARBA00018116"/>
    </source>
</evidence>
<keyword evidence="10 13" id="KW-0496">Mitochondrion</keyword>
<keyword evidence="9 14" id="KW-0175">Coiled coil</keyword>
<feature type="region of interest" description="Disordered" evidence="15">
    <location>
        <begin position="219"/>
        <end position="295"/>
    </location>
</feature>
<keyword evidence="5 13" id="KW-0812">Transmembrane</keyword>
<evidence type="ECO:0000313" key="16">
    <source>
        <dbReference type="EMBL" id="KAK6521324.1"/>
    </source>
</evidence>
<dbReference type="InterPro" id="IPR019133">
    <property type="entry name" value="MIC60"/>
</dbReference>
<evidence type="ECO:0000256" key="15">
    <source>
        <dbReference type="SAM" id="MobiDB-lite"/>
    </source>
</evidence>
<proteinExistence type="inferred from homology"/>
<feature type="compositionally biased region" description="Basic and acidic residues" evidence="15">
    <location>
        <begin position="222"/>
        <end position="252"/>
    </location>
</feature>
<feature type="compositionally biased region" description="Pro residues" evidence="15">
    <location>
        <begin position="115"/>
        <end position="133"/>
    </location>
</feature>
<evidence type="ECO:0000256" key="12">
    <source>
        <dbReference type="ARBA" id="ARBA00025571"/>
    </source>
</evidence>
<evidence type="ECO:0000256" key="11">
    <source>
        <dbReference type="ARBA" id="ARBA00023136"/>
    </source>
</evidence>
<evidence type="ECO:0000313" key="17">
    <source>
        <dbReference type="Proteomes" id="UP001307849"/>
    </source>
</evidence>
<keyword evidence="11" id="KW-0472">Membrane</keyword>
<evidence type="ECO:0000256" key="14">
    <source>
        <dbReference type="SAM" id="Coils"/>
    </source>
</evidence>
<comment type="subcellular location">
    <subcellularLocation>
        <location evidence="1 13">Mitochondrion inner membrane</location>
        <topology evidence="1 13">Single-pass membrane protein</topology>
    </subcellularLocation>
</comment>
<dbReference type="Pfam" id="PF09731">
    <property type="entry name" value="Mitofilin"/>
    <property type="match status" value="2"/>
</dbReference>
<evidence type="ECO:0000256" key="8">
    <source>
        <dbReference type="ARBA" id="ARBA00022989"/>
    </source>
</evidence>
<dbReference type="PANTHER" id="PTHR15415:SF7">
    <property type="entry name" value="MICOS COMPLEX SUBUNIT MIC60"/>
    <property type="match status" value="1"/>
</dbReference>
<feature type="coiled-coil region" evidence="14">
    <location>
        <begin position="326"/>
        <end position="353"/>
    </location>
</feature>
<evidence type="ECO:0000256" key="6">
    <source>
        <dbReference type="ARBA" id="ARBA00022792"/>
    </source>
</evidence>
<evidence type="ECO:0000256" key="10">
    <source>
        <dbReference type="ARBA" id="ARBA00023128"/>
    </source>
</evidence>
<keyword evidence="17" id="KW-1185">Reference proteome</keyword>
<evidence type="ECO:0000256" key="7">
    <source>
        <dbReference type="ARBA" id="ARBA00022946"/>
    </source>
</evidence>
<feature type="region of interest" description="Disordered" evidence="15">
    <location>
        <begin position="42"/>
        <end position="136"/>
    </location>
</feature>
<comment type="function">
    <text evidence="12">Component of the MICOS complex, a large protein complex of the mitochondrial inner membrane that plays crucial roles in the maintenance of crista junctions, inner membrane architecture, and formation of contact sites to the outer membrane. Plays a role in keeping cristae membranes connected to the inner boundary membrane. Also promotes protein import via the mitochondrial intermembrane space assembly (MIA) pathway.</text>
</comment>
<feature type="compositionally biased region" description="Low complexity" evidence="15">
    <location>
        <begin position="43"/>
        <end position="62"/>
    </location>
</feature>
<evidence type="ECO:0000256" key="13">
    <source>
        <dbReference type="RuleBase" id="RU363000"/>
    </source>
</evidence>
<evidence type="ECO:0000256" key="5">
    <source>
        <dbReference type="ARBA" id="ARBA00022692"/>
    </source>
</evidence>
<evidence type="ECO:0000256" key="9">
    <source>
        <dbReference type="ARBA" id="ARBA00023054"/>
    </source>
</evidence>
<dbReference type="PANTHER" id="PTHR15415">
    <property type="entry name" value="MITOFILIN"/>
    <property type="match status" value="1"/>
</dbReference>
<dbReference type="AlphaFoldDB" id="A0AAN8RY57"/>
<dbReference type="EMBL" id="JAVHJM010000001">
    <property type="protein sequence ID" value="KAK6521324.1"/>
    <property type="molecule type" value="Genomic_DNA"/>
</dbReference>
<feature type="compositionally biased region" description="Low complexity" evidence="15">
    <location>
        <begin position="105"/>
        <end position="114"/>
    </location>
</feature>
<evidence type="ECO:0000256" key="3">
    <source>
        <dbReference type="ARBA" id="ARBA00011875"/>
    </source>
</evidence>
<comment type="caution">
    <text evidence="16">The sequence shown here is derived from an EMBL/GenBank/DDBJ whole genome shotgun (WGS) entry which is preliminary data.</text>
</comment>
<gene>
    <name evidence="16" type="primary">FCJ1</name>
    <name evidence="16" type="ORF">TWF506_001548</name>
</gene>
<evidence type="ECO:0000256" key="1">
    <source>
        <dbReference type="ARBA" id="ARBA00004434"/>
    </source>
</evidence>
<evidence type="ECO:0000256" key="2">
    <source>
        <dbReference type="ARBA" id="ARBA00010877"/>
    </source>
</evidence>
<dbReference type="GO" id="GO:0061617">
    <property type="term" value="C:MICOS complex"/>
    <property type="evidence" value="ECO:0007669"/>
    <property type="project" value="TreeGrafter"/>
</dbReference>
<keyword evidence="8" id="KW-1133">Transmembrane helix</keyword>
<comment type="subunit">
    <text evidence="3 13">Component of the mitochondrial contact site and cristae organizing system (MICOS) complex.</text>
</comment>
<dbReference type="Proteomes" id="UP001307849">
    <property type="component" value="Unassembled WGS sequence"/>
</dbReference>
<reference evidence="16 17" key="1">
    <citation type="submission" date="2019-10" db="EMBL/GenBank/DDBJ databases">
        <authorList>
            <person name="Palmer J.M."/>
        </authorList>
    </citation>
    <scope>NUCLEOTIDE SEQUENCE [LARGE SCALE GENOMIC DNA]</scope>
    <source>
        <strain evidence="16 17">TWF506</strain>
    </source>
</reference>
<accession>A0AAN8RY57</accession>
<comment type="similarity">
    <text evidence="2 13">Belongs to the MICOS complex subunit Mic60 family.</text>
</comment>
<dbReference type="GO" id="GO:0042407">
    <property type="term" value="P:cristae formation"/>
    <property type="evidence" value="ECO:0007669"/>
    <property type="project" value="TreeGrafter"/>
</dbReference>
<organism evidence="16 17">
    <name type="scientific">Arthrobotrys conoides</name>
    <dbReference type="NCBI Taxonomy" id="74498"/>
    <lineage>
        <taxon>Eukaryota</taxon>
        <taxon>Fungi</taxon>
        <taxon>Dikarya</taxon>
        <taxon>Ascomycota</taxon>
        <taxon>Pezizomycotina</taxon>
        <taxon>Orbiliomycetes</taxon>
        <taxon>Orbiliales</taxon>
        <taxon>Orbiliaceae</taxon>
        <taxon>Arthrobotrys</taxon>
    </lineage>
</organism>
<keyword evidence="7" id="KW-0809">Transit peptide</keyword>
<sequence>MLRRAAVRPLQNALTIRTRAVSAPVGCQLAYLQRRFLADKKPTTTPAATTTASATTTTTPPTVILPGSSSTVKDAPPVPKLETPITPSLTPKPLSPEAQVPLTPDPAKIPTTATTPPPPSSTLPPPPPPPPPKQTHRLRNTFITLVSLTLLTYTGGVYFSLQNDNFHDFFTEYIPFGETLVLEIQDRQFRSRFPHAIPGTIPNPPNYASVTIPTRSGATWKLSEKEDPNKAQLDRDGPYKSSKKDEDVKTVHPDTSATVTVISEKDTPDPKSAGNHLDSSKKKVGTSSLGSPAISPAAVEHHDPIMHDLVKIINSVIEVINASDAKKHFDDAIVSAKEEVKNVNEKIQELKATAKASTSGLDASEVTEKLKEQEIEFTKVASGLVQTMEGQLAQVENKWREEFERERDILADSYKLKLETELKRSDDLAEARLKNELLDQALKLKREWIAELKDRVEKERDGRLGKLKQLAEEVEKLGEVAGAWTETLDENLRTQKMHVALEAVKASINSPDQPRPFVRELAALKEVSSEDEVVKAAIASINPAAYQKGISSPAQIIDRFRRVAVEVRKASLVPENAGVFGHASSWVASKLLFTKTGLATSDDVEAILARTETYLQEGELDKAAREMNQLKGWAKTLAGDWLKDVRVLLEVRQAVDVIAAQARLQSLRRE</sequence>